<sequence length="202" mass="22310">MTQLVLRPYWFLRHGETDWNARSLSQGRTNVPLNAKGLAQAATAGKAFARHFENEKIAFTHIICSPLDRARVTAEHVQRAISEAGGPHLPLTCNEDILEVSFGEQEGLPMGEWYNPWIAGEYTPKGAEPFADLRERAVRGVNKAIADADPGMALIVAHGGIFRALRSAMGLEPNIRLPNAVPVYAYPENGKWHLKIEGEFEA</sequence>
<dbReference type="SUPFAM" id="SSF53254">
    <property type="entry name" value="Phosphoglycerate mutase-like"/>
    <property type="match status" value="1"/>
</dbReference>
<gene>
    <name evidence="4" type="ORF">GT348_08175</name>
</gene>
<accession>A0A6P1NI47</accession>
<feature type="binding site" evidence="3">
    <location>
        <begin position="13"/>
        <end position="20"/>
    </location>
    <ligand>
        <name>substrate</name>
    </ligand>
</feature>
<dbReference type="InterPro" id="IPR013078">
    <property type="entry name" value="His_Pase_superF_clade-1"/>
</dbReference>
<dbReference type="CDD" id="cd07067">
    <property type="entry name" value="HP_PGM_like"/>
    <property type="match status" value="1"/>
</dbReference>
<dbReference type="Gene3D" id="3.40.50.1240">
    <property type="entry name" value="Phosphoglycerate mutase-like"/>
    <property type="match status" value="1"/>
</dbReference>
<dbReference type="PANTHER" id="PTHR46517">
    <property type="entry name" value="FRUCTOSE-2,6-BISPHOSPHATASE TIGAR"/>
    <property type="match status" value="1"/>
</dbReference>
<dbReference type="SMART" id="SM00855">
    <property type="entry name" value="PGAM"/>
    <property type="match status" value="1"/>
</dbReference>
<protein>
    <submittedName>
        <fullName evidence="4">Histidine phosphatase family protein</fullName>
    </submittedName>
</protein>
<reference evidence="4 5" key="1">
    <citation type="submission" date="2020-01" db="EMBL/GenBank/DDBJ databases">
        <title>Genome sequencing of strain KACC 21507.</title>
        <authorList>
            <person name="Heo J."/>
            <person name="Kim S.-J."/>
            <person name="Kim J.-S."/>
            <person name="Hong S.-B."/>
            <person name="Kwon S.-W."/>
        </authorList>
    </citation>
    <scope>NUCLEOTIDE SEQUENCE [LARGE SCALE GENOMIC DNA]</scope>
    <source>
        <strain evidence="4 5">KACC 21507</strain>
    </source>
</reference>
<name>A0A6P1NI47_9PROT</name>
<evidence type="ECO:0000256" key="2">
    <source>
        <dbReference type="PIRSR" id="PIRSR613078-1"/>
    </source>
</evidence>
<evidence type="ECO:0000313" key="5">
    <source>
        <dbReference type="Proteomes" id="UP000463975"/>
    </source>
</evidence>
<keyword evidence="1" id="KW-0378">Hydrolase</keyword>
<dbReference type="InterPro" id="IPR051695">
    <property type="entry name" value="Phosphoglycerate_Mutase"/>
</dbReference>
<dbReference type="GO" id="GO:0004331">
    <property type="term" value="F:fructose-2,6-bisphosphate 2-phosphatase activity"/>
    <property type="evidence" value="ECO:0007669"/>
    <property type="project" value="TreeGrafter"/>
</dbReference>
<evidence type="ECO:0000256" key="1">
    <source>
        <dbReference type="ARBA" id="ARBA00022801"/>
    </source>
</evidence>
<dbReference type="Pfam" id="PF00300">
    <property type="entry name" value="His_Phos_1"/>
    <property type="match status" value="1"/>
</dbReference>
<feature type="active site" description="Proton donor/acceptor" evidence="2">
    <location>
        <position position="99"/>
    </location>
</feature>
<dbReference type="EMBL" id="CP047652">
    <property type="protein sequence ID" value="QHI96204.1"/>
    <property type="molecule type" value="Genomic_DNA"/>
</dbReference>
<feature type="active site" description="Tele-phosphohistidine intermediate" evidence="2">
    <location>
        <position position="14"/>
    </location>
</feature>
<evidence type="ECO:0000313" key="4">
    <source>
        <dbReference type="EMBL" id="QHI96204.1"/>
    </source>
</evidence>
<dbReference type="GO" id="GO:0005829">
    <property type="term" value="C:cytosol"/>
    <property type="evidence" value="ECO:0007669"/>
    <property type="project" value="TreeGrafter"/>
</dbReference>
<dbReference type="AlphaFoldDB" id="A0A6P1NI47"/>
<dbReference type="KEGG" id="bomb:GT348_08175"/>
<evidence type="ECO:0000256" key="3">
    <source>
        <dbReference type="PIRSR" id="PIRSR613078-2"/>
    </source>
</evidence>
<dbReference type="InterPro" id="IPR029033">
    <property type="entry name" value="His_PPase_superfam"/>
</dbReference>
<dbReference type="Proteomes" id="UP000463975">
    <property type="component" value="Chromosome"/>
</dbReference>
<organism evidence="4 5">
    <name type="scientific">Aristophania vespae</name>
    <dbReference type="NCBI Taxonomy" id="2697033"/>
    <lineage>
        <taxon>Bacteria</taxon>
        <taxon>Pseudomonadati</taxon>
        <taxon>Pseudomonadota</taxon>
        <taxon>Alphaproteobacteria</taxon>
        <taxon>Acetobacterales</taxon>
        <taxon>Acetobacteraceae</taxon>
        <taxon>Aristophania</taxon>
    </lineage>
</organism>
<keyword evidence="5" id="KW-1185">Reference proteome</keyword>
<dbReference type="GO" id="GO:0045820">
    <property type="term" value="P:negative regulation of glycolytic process"/>
    <property type="evidence" value="ECO:0007669"/>
    <property type="project" value="TreeGrafter"/>
</dbReference>
<dbReference type="GO" id="GO:0043456">
    <property type="term" value="P:regulation of pentose-phosphate shunt"/>
    <property type="evidence" value="ECO:0007669"/>
    <property type="project" value="TreeGrafter"/>
</dbReference>
<dbReference type="RefSeq" id="WP_160619277.1">
    <property type="nucleotide sequence ID" value="NZ_CP047652.1"/>
</dbReference>
<proteinExistence type="predicted"/>
<dbReference type="PANTHER" id="PTHR46517:SF1">
    <property type="entry name" value="FRUCTOSE-2,6-BISPHOSPHATASE TIGAR"/>
    <property type="match status" value="1"/>
</dbReference>
<feature type="binding site" evidence="3">
    <location>
        <position position="69"/>
    </location>
    <ligand>
        <name>substrate</name>
    </ligand>
</feature>